<name>A0ABY4SLD4_9CAUL</name>
<organism evidence="3 4">
    <name type="scientific">Brevundimonas albigilva</name>
    <dbReference type="NCBI Taxonomy" id="1312364"/>
    <lineage>
        <taxon>Bacteria</taxon>
        <taxon>Pseudomonadati</taxon>
        <taxon>Pseudomonadota</taxon>
        <taxon>Alphaproteobacteria</taxon>
        <taxon>Caulobacterales</taxon>
        <taxon>Caulobacteraceae</taxon>
        <taxon>Brevundimonas</taxon>
    </lineage>
</organism>
<reference evidence="3" key="1">
    <citation type="submission" date="2022-05" db="EMBL/GenBank/DDBJ databases">
        <title>Brevundimonas albigilva TT17 genome sequence.</title>
        <authorList>
            <person name="Lee K."/>
            <person name="Son H."/>
        </authorList>
    </citation>
    <scope>NUCLEOTIDE SEQUENCE</scope>
    <source>
        <strain evidence="3">TT17</strain>
    </source>
</reference>
<dbReference type="RefSeq" id="WP_249751577.1">
    <property type="nucleotide sequence ID" value="NZ_CP097298.1"/>
</dbReference>
<accession>A0ABY4SLD4</accession>
<keyword evidence="2" id="KW-0732">Signal</keyword>
<sequence>MRPILSAACCALALAVVPAAAHAQSEPSPAPSEVPPAAAAEKSSEERAIEAKAAALRDGLVRMQDELVAAWPDGDKEAIIAPYRAQADDLAASAEAFLNARAEAATDAETAEALRKEAVENGSKIRAMPDLIARTVMHALANPRPAPEPQPEPQAQPDTPAQ</sequence>
<gene>
    <name evidence="3" type="ORF">M8231_01025</name>
</gene>
<evidence type="ECO:0000256" key="2">
    <source>
        <dbReference type="SAM" id="SignalP"/>
    </source>
</evidence>
<dbReference type="EMBL" id="CP097649">
    <property type="protein sequence ID" value="URI15608.1"/>
    <property type="molecule type" value="Genomic_DNA"/>
</dbReference>
<dbReference type="Proteomes" id="UP001055429">
    <property type="component" value="Chromosome"/>
</dbReference>
<evidence type="ECO:0000313" key="3">
    <source>
        <dbReference type="EMBL" id="URI15608.1"/>
    </source>
</evidence>
<feature type="region of interest" description="Disordered" evidence="1">
    <location>
        <begin position="24"/>
        <end position="46"/>
    </location>
</feature>
<feature type="region of interest" description="Disordered" evidence="1">
    <location>
        <begin position="140"/>
        <end position="162"/>
    </location>
</feature>
<feature type="chain" id="PRO_5046800396" description="Translation initiation factor IF-2" evidence="2">
    <location>
        <begin position="24"/>
        <end position="162"/>
    </location>
</feature>
<feature type="signal peptide" evidence="2">
    <location>
        <begin position="1"/>
        <end position="23"/>
    </location>
</feature>
<evidence type="ECO:0000256" key="1">
    <source>
        <dbReference type="SAM" id="MobiDB-lite"/>
    </source>
</evidence>
<evidence type="ECO:0008006" key="5">
    <source>
        <dbReference type="Google" id="ProtNLM"/>
    </source>
</evidence>
<feature type="compositionally biased region" description="Pro residues" evidence="1">
    <location>
        <begin position="144"/>
        <end position="154"/>
    </location>
</feature>
<keyword evidence="4" id="KW-1185">Reference proteome</keyword>
<proteinExistence type="predicted"/>
<evidence type="ECO:0000313" key="4">
    <source>
        <dbReference type="Proteomes" id="UP001055429"/>
    </source>
</evidence>
<protein>
    <recommendedName>
        <fullName evidence="5">Translation initiation factor IF-2</fullName>
    </recommendedName>
</protein>